<dbReference type="InterPro" id="IPR011010">
    <property type="entry name" value="DNA_brk_join_enz"/>
</dbReference>
<comment type="caution">
    <text evidence="3">The sequence shown here is derived from an EMBL/GenBank/DDBJ whole genome shotgun (WGS) entry which is preliminary data.</text>
</comment>
<keyword evidence="4" id="KW-1185">Reference proteome</keyword>
<proteinExistence type="predicted"/>
<accession>A0ABU3CEH8</accession>
<keyword evidence="1" id="KW-0233">DNA recombination</keyword>
<feature type="domain" description="Tyr recombinase" evidence="2">
    <location>
        <begin position="15"/>
        <end position="80"/>
    </location>
</feature>
<reference evidence="3 4" key="1">
    <citation type="submission" date="2023-09" db="EMBL/GenBank/DDBJ databases">
        <authorList>
            <person name="Rey-Velasco X."/>
        </authorList>
    </citation>
    <scope>NUCLEOTIDE SEQUENCE [LARGE SCALE GENOMIC DNA]</scope>
    <source>
        <strain evidence="3 4">F363</strain>
    </source>
</reference>
<evidence type="ECO:0000313" key="4">
    <source>
        <dbReference type="Proteomes" id="UP001262889"/>
    </source>
</evidence>
<feature type="non-terminal residue" evidence="3">
    <location>
        <position position="96"/>
    </location>
</feature>
<dbReference type="RefSeq" id="WP_311536375.1">
    <property type="nucleotide sequence ID" value="NZ_JAVRHQ010000033.1"/>
</dbReference>
<organism evidence="3 4">
    <name type="scientific">Autumnicola tepida</name>
    <dbReference type="NCBI Taxonomy" id="3075595"/>
    <lineage>
        <taxon>Bacteria</taxon>
        <taxon>Pseudomonadati</taxon>
        <taxon>Bacteroidota</taxon>
        <taxon>Flavobacteriia</taxon>
        <taxon>Flavobacteriales</taxon>
        <taxon>Flavobacteriaceae</taxon>
        <taxon>Autumnicola</taxon>
    </lineage>
</organism>
<dbReference type="Proteomes" id="UP001262889">
    <property type="component" value="Unassembled WGS sequence"/>
</dbReference>
<dbReference type="InterPro" id="IPR013762">
    <property type="entry name" value="Integrase-like_cat_sf"/>
</dbReference>
<evidence type="ECO:0000313" key="3">
    <source>
        <dbReference type="EMBL" id="MDT0644762.1"/>
    </source>
</evidence>
<evidence type="ECO:0000256" key="1">
    <source>
        <dbReference type="ARBA" id="ARBA00023172"/>
    </source>
</evidence>
<gene>
    <name evidence="3" type="ORF">RM553_18115</name>
</gene>
<name>A0ABU3CEH8_9FLAO</name>
<protein>
    <submittedName>
        <fullName evidence="3">Tyrosine-type recombinase/integrase</fullName>
    </submittedName>
</protein>
<dbReference type="InterPro" id="IPR002104">
    <property type="entry name" value="Integrase_catalytic"/>
</dbReference>
<sequence>MWGIDLSDEIRVRTRVKTVTRNFNKHLHNIASLIGLKKNLSMHMSRHTFGNISGDKIPIQMLQKLYRHSSITTTMRYQANFISKEADEALDKVIDF</sequence>
<evidence type="ECO:0000259" key="2">
    <source>
        <dbReference type="Pfam" id="PF00589"/>
    </source>
</evidence>
<dbReference type="Pfam" id="PF00589">
    <property type="entry name" value="Phage_integrase"/>
    <property type="match status" value="1"/>
</dbReference>
<dbReference type="Gene3D" id="1.10.443.10">
    <property type="entry name" value="Intergrase catalytic core"/>
    <property type="match status" value="1"/>
</dbReference>
<dbReference type="EMBL" id="JAVRHQ010000033">
    <property type="protein sequence ID" value="MDT0644762.1"/>
    <property type="molecule type" value="Genomic_DNA"/>
</dbReference>
<dbReference type="SUPFAM" id="SSF56349">
    <property type="entry name" value="DNA breaking-rejoining enzymes"/>
    <property type="match status" value="1"/>
</dbReference>